<feature type="compositionally biased region" description="Basic residues" evidence="1">
    <location>
        <begin position="118"/>
        <end position="130"/>
    </location>
</feature>
<organism evidence="2 3">
    <name type="scientific">Phytophthora oleae</name>
    <dbReference type="NCBI Taxonomy" id="2107226"/>
    <lineage>
        <taxon>Eukaryota</taxon>
        <taxon>Sar</taxon>
        <taxon>Stramenopiles</taxon>
        <taxon>Oomycota</taxon>
        <taxon>Peronosporomycetes</taxon>
        <taxon>Peronosporales</taxon>
        <taxon>Peronosporaceae</taxon>
        <taxon>Phytophthora</taxon>
    </lineage>
</organism>
<feature type="region of interest" description="Disordered" evidence="1">
    <location>
        <begin position="446"/>
        <end position="501"/>
    </location>
</feature>
<evidence type="ECO:0000256" key="1">
    <source>
        <dbReference type="SAM" id="MobiDB-lite"/>
    </source>
</evidence>
<name>A0ABD3EUD0_9STRA</name>
<feature type="compositionally biased region" description="Basic and acidic residues" evidence="1">
    <location>
        <begin position="488"/>
        <end position="498"/>
    </location>
</feature>
<evidence type="ECO:0000313" key="3">
    <source>
        <dbReference type="Proteomes" id="UP001632037"/>
    </source>
</evidence>
<feature type="compositionally biased region" description="Basic residues" evidence="1">
    <location>
        <begin position="527"/>
        <end position="537"/>
    </location>
</feature>
<reference evidence="2 3" key="1">
    <citation type="submission" date="2024-09" db="EMBL/GenBank/DDBJ databases">
        <title>Genome sequencing and assembly of Phytophthora oleae, isolate VK10A, causative agent of rot of olive drupes.</title>
        <authorList>
            <person name="Conti Taguali S."/>
            <person name="Riolo M."/>
            <person name="La Spada F."/>
            <person name="Cacciola S.O."/>
            <person name="Dionisio G."/>
        </authorList>
    </citation>
    <scope>NUCLEOTIDE SEQUENCE [LARGE SCALE GENOMIC DNA]</scope>
    <source>
        <strain evidence="2 3">VK10A</strain>
    </source>
</reference>
<gene>
    <name evidence="2" type="ORF">V7S43_018525</name>
</gene>
<feature type="compositionally biased region" description="Basic residues" evidence="1">
    <location>
        <begin position="27"/>
        <end position="36"/>
    </location>
</feature>
<dbReference type="EMBL" id="JBIMZQ010000077">
    <property type="protein sequence ID" value="KAL3656620.1"/>
    <property type="molecule type" value="Genomic_DNA"/>
</dbReference>
<feature type="region of interest" description="Disordered" evidence="1">
    <location>
        <begin position="348"/>
        <end position="381"/>
    </location>
</feature>
<accession>A0ABD3EUD0</accession>
<protein>
    <submittedName>
        <fullName evidence="2">Uncharacterized protein</fullName>
    </submittedName>
</protein>
<feature type="region of interest" description="Disordered" evidence="1">
    <location>
        <begin position="27"/>
        <end position="46"/>
    </location>
</feature>
<feature type="region of interest" description="Disordered" evidence="1">
    <location>
        <begin position="527"/>
        <end position="558"/>
    </location>
</feature>
<comment type="caution">
    <text evidence="2">The sequence shown here is derived from an EMBL/GenBank/DDBJ whole genome shotgun (WGS) entry which is preliminary data.</text>
</comment>
<evidence type="ECO:0000313" key="2">
    <source>
        <dbReference type="EMBL" id="KAL3656620.1"/>
    </source>
</evidence>
<dbReference type="AlphaFoldDB" id="A0ABD3EUD0"/>
<sequence>MATSSSEPPPKHVKLRYRALAYVRRIGHHQSTRPRRSFADRRGARPPIEVDYQRRFSDSDGPRPVVRLGSRRSFIDSGARNRRSFVDSKGSKLLEQPTYLDSNQAEIKINTQSQGTNRARKKSRKARGKRHRFLASLHDHGGHRFRLFCGCCVEQEAFDPGDSPSFHWGVGFEDSYYRSSSYQRLSKGTRFRLELCGLHVTSRNKEAVDLVDLSSVGAKAASFDSGFGVTCASPVSCPPPLDLVPARALPTTLQLLSRNGTDSGHFTNTGFASTGFKRKVSSGYPSYIPNTPPSPFMNDLAPTATFNTTRTRSRVSVGCNGWVLNDEDPAIMGWYRRRSSSEVKTQLEQVAEASDTDFDRESPKRYKRSPRVSGATSGFSSPSRVSIVLLSQDGSISSSNGEHGCFENSGIAFVPLLSSPVATSRSSYSSGLVSQTYDSALVWHESRNTEQDDSEPPTKRQRSSDRSSNSSGGFGDENLQRTSMDEMESPHIEKKRENMSLTARFSASLRLTRSHSPRTMRTALLATRRRSNRRSRSHSTTPARMGSRSSLIFIDCPP</sequence>
<keyword evidence="3" id="KW-1185">Reference proteome</keyword>
<proteinExistence type="predicted"/>
<dbReference type="Proteomes" id="UP001632037">
    <property type="component" value="Unassembled WGS sequence"/>
</dbReference>
<feature type="region of interest" description="Disordered" evidence="1">
    <location>
        <begin position="111"/>
        <end position="130"/>
    </location>
</feature>
<feature type="compositionally biased region" description="Basic and acidic residues" evidence="1">
    <location>
        <begin position="446"/>
        <end position="465"/>
    </location>
</feature>